<protein>
    <submittedName>
        <fullName evidence="1">31543_t:CDS:1</fullName>
    </submittedName>
</protein>
<comment type="caution">
    <text evidence="1">The sequence shown here is derived from an EMBL/GenBank/DDBJ whole genome shotgun (WGS) entry which is preliminary data.</text>
</comment>
<evidence type="ECO:0000313" key="2">
    <source>
        <dbReference type="Proteomes" id="UP000789920"/>
    </source>
</evidence>
<sequence length="138" mass="15812">SSSPLFLKTAATQMLEKLNQYIVYIYDEAAFIASVLDSRIKLELMPVNMNTSENRDFFNHIFQDYLVPKLNANMVSNTKKLSNSMTYIEQATSVPSEQIFSKAGDTIQTKRVCLSEKSIQALIYTGSWLEHSIRFQRD</sequence>
<feature type="non-terminal residue" evidence="1">
    <location>
        <position position="1"/>
    </location>
</feature>
<reference evidence="1" key="1">
    <citation type="submission" date="2021-06" db="EMBL/GenBank/DDBJ databases">
        <authorList>
            <person name="Kallberg Y."/>
            <person name="Tangrot J."/>
            <person name="Rosling A."/>
        </authorList>
    </citation>
    <scope>NUCLEOTIDE SEQUENCE</scope>
    <source>
        <strain evidence="1">MA461A</strain>
    </source>
</reference>
<evidence type="ECO:0000313" key="1">
    <source>
        <dbReference type="EMBL" id="CAG8780667.1"/>
    </source>
</evidence>
<proteinExistence type="predicted"/>
<gene>
    <name evidence="1" type="ORF">RPERSI_LOCUS17532</name>
</gene>
<keyword evidence="2" id="KW-1185">Reference proteome</keyword>
<name>A0ACA9R7X8_9GLOM</name>
<accession>A0ACA9R7X8</accession>
<dbReference type="EMBL" id="CAJVQC010045045">
    <property type="protein sequence ID" value="CAG8780667.1"/>
    <property type="molecule type" value="Genomic_DNA"/>
</dbReference>
<organism evidence="1 2">
    <name type="scientific">Racocetra persica</name>
    <dbReference type="NCBI Taxonomy" id="160502"/>
    <lineage>
        <taxon>Eukaryota</taxon>
        <taxon>Fungi</taxon>
        <taxon>Fungi incertae sedis</taxon>
        <taxon>Mucoromycota</taxon>
        <taxon>Glomeromycotina</taxon>
        <taxon>Glomeromycetes</taxon>
        <taxon>Diversisporales</taxon>
        <taxon>Gigasporaceae</taxon>
        <taxon>Racocetra</taxon>
    </lineage>
</organism>
<dbReference type="Proteomes" id="UP000789920">
    <property type="component" value="Unassembled WGS sequence"/>
</dbReference>